<dbReference type="EMBL" id="RDSM01000002">
    <property type="protein sequence ID" value="RXH55848.1"/>
    <property type="molecule type" value="Genomic_DNA"/>
</dbReference>
<reference evidence="2" key="2">
    <citation type="submission" date="2019-02" db="EMBL/GenBank/DDBJ databases">
        <title>Granulicella sibirica sp. nov., a psychrotolerant acidobacterium isolated from an organic soil layer in forested tundra, West Siberia.</title>
        <authorList>
            <person name="Oshkin I.Y."/>
            <person name="Kulichevskaya I.S."/>
            <person name="Rijpstra W.I.C."/>
            <person name="Sinninghe Damste J.S."/>
            <person name="Rakitin A.L."/>
            <person name="Ravin N.V."/>
            <person name="Dedysh S.N."/>
        </authorList>
    </citation>
    <scope>NUCLEOTIDE SEQUENCE [LARGE SCALE GENOMIC DNA]</scope>
    <source>
        <strain evidence="2">AF10</strain>
    </source>
</reference>
<name>A0A4Q0T1K2_9BACT</name>
<evidence type="ECO:0000313" key="2">
    <source>
        <dbReference type="Proteomes" id="UP000289437"/>
    </source>
</evidence>
<keyword evidence="2" id="KW-1185">Reference proteome</keyword>
<dbReference type="AlphaFoldDB" id="A0A4Q0T1K2"/>
<accession>A0A4Q0T1K2</accession>
<gene>
    <name evidence="1" type="ORF">GRAN_2705</name>
</gene>
<reference evidence="1 2" key="1">
    <citation type="submission" date="2018-11" db="EMBL/GenBank/DDBJ databases">
        <authorList>
            <person name="Mardanov A.V."/>
            <person name="Ravin N.V."/>
            <person name="Dedysh S.N."/>
        </authorList>
    </citation>
    <scope>NUCLEOTIDE SEQUENCE [LARGE SCALE GENOMIC DNA]</scope>
    <source>
        <strain evidence="1 2">AF10</strain>
    </source>
</reference>
<protein>
    <submittedName>
        <fullName evidence="1">Uncharacterized protein</fullName>
    </submittedName>
</protein>
<proteinExistence type="predicted"/>
<organism evidence="1 2">
    <name type="scientific">Granulicella sibirica</name>
    <dbReference type="NCBI Taxonomy" id="2479048"/>
    <lineage>
        <taxon>Bacteria</taxon>
        <taxon>Pseudomonadati</taxon>
        <taxon>Acidobacteriota</taxon>
        <taxon>Terriglobia</taxon>
        <taxon>Terriglobales</taxon>
        <taxon>Acidobacteriaceae</taxon>
        <taxon>Granulicella</taxon>
    </lineage>
</organism>
<sequence length="64" mass="6998">MAAGEFADDLRAVVVSGGFACGEEDMRIGRYADLGSLAWGILDRRSPGEQEFSGCARRFRLTKK</sequence>
<comment type="caution">
    <text evidence="1">The sequence shown here is derived from an EMBL/GenBank/DDBJ whole genome shotgun (WGS) entry which is preliminary data.</text>
</comment>
<dbReference type="Proteomes" id="UP000289437">
    <property type="component" value="Unassembled WGS sequence"/>
</dbReference>
<evidence type="ECO:0000313" key="1">
    <source>
        <dbReference type="EMBL" id="RXH55848.1"/>
    </source>
</evidence>